<accession>A0ABQ6FPR7</accession>
<gene>
    <name evidence="2" type="ORF">KDH_12560</name>
</gene>
<reference evidence="2 3" key="1">
    <citation type="submission" date="2023-02" db="EMBL/GenBank/DDBJ databases">
        <title>Dictyobacter halimunensis sp. nov., a new member of the class Ktedonobacteria from forest soil in a geothermal area.</title>
        <authorList>
            <person name="Rachmania M.K."/>
            <person name="Ningsih F."/>
            <person name="Sakai Y."/>
            <person name="Yabe S."/>
            <person name="Yokota A."/>
            <person name="Sjamsuridzal W."/>
        </authorList>
    </citation>
    <scope>NUCLEOTIDE SEQUENCE [LARGE SCALE GENOMIC DNA]</scope>
    <source>
        <strain evidence="2 3">S3.2.2.5</strain>
    </source>
</reference>
<keyword evidence="1" id="KW-0175">Coiled coil</keyword>
<comment type="caution">
    <text evidence="2">The sequence shown here is derived from an EMBL/GenBank/DDBJ whole genome shotgun (WGS) entry which is preliminary data.</text>
</comment>
<keyword evidence="3" id="KW-1185">Reference proteome</keyword>
<dbReference type="Proteomes" id="UP001344906">
    <property type="component" value="Unassembled WGS sequence"/>
</dbReference>
<organism evidence="2 3">
    <name type="scientific">Dictyobacter halimunensis</name>
    <dbReference type="NCBI Taxonomy" id="3026934"/>
    <lineage>
        <taxon>Bacteria</taxon>
        <taxon>Bacillati</taxon>
        <taxon>Chloroflexota</taxon>
        <taxon>Ktedonobacteria</taxon>
        <taxon>Ktedonobacterales</taxon>
        <taxon>Dictyobacteraceae</taxon>
        <taxon>Dictyobacter</taxon>
    </lineage>
</organism>
<name>A0ABQ6FPR7_9CHLR</name>
<dbReference type="EMBL" id="BSRI01000001">
    <property type="protein sequence ID" value="GLV54409.1"/>
    <property type="molecule type" value="Genomic_DNA"/>
</dbReference>
<evidence type="ECO:0000313" key="2">
    <source>
        <dbReference type="EMBL" id="GLV54409.1"/>
    </source>
</evidence>
<sequence>MNREIIAVYIHPDNGPIKPMSLDIDRVRDAAYRQTMPALEEQARLEEIVGQIRYHFPKIDITIHTPHIRSVMARLYDAKNFSGIVLRLPGRIDEDAQTISRNVEREVEHIRAEFARISSQQQERENEYQHMAAQHKRLQAERDRFRDQCIAQERRIAHATQKEQHMAEQLRGSQERNEHWQQKLAHQKKLYEQSMQEVSCKNVSLEQKYRDVRDQLGDIRKLASQSQRDAEQLQIQNRELEQEIERLKAMLYESNSDPFKQDILIDEYDYDHIDMQ</sequence>
<proteinExistence type="predicted"/>
<feature type="coiled-coil region" evidence="1">
    <location>
        <begin position="188"/>
        <end position="257"/>
    </location>
</feature>
<protein>
    <submittedName>
        <fullName evidence="2">Uncharacterized protein</fullName>
    </submittedName>
</protein>
<evidence type="ECO:0000313" key="3">
    <source>
        <dbReference type="Proteomes" id="UP001344906"/>
    </source>
</evidence>
<evidence type="ECO:0000256" key="1">
    <source>
        <dbReference type="SAM" id="Coils"/>
    </source>
</evidence>
<feature type="coiled-coil region" evidence="1">
    <location>
        <begin position="121"/>
        <end position="155"/>
    </location>
</feature>